<feature type="domain" description="CAP-Gly" evidence="1">
    <location>
        <begin position="13"/>
        <end position="96"/>
    </location>
</feature>
<dbReference type="Proteomes" id="UP000023152">
    <property type="component" value="Unassembled WGS sequence"/>
</dbReference>
<protein>
    <recommendedName>
        <fullName evidence="1">CAP-Gly domain-containing protein</fullName>
    </recommendedName>
</protein>
<dbReference type="InterPro" id="IPR000938">
    <property type="entry name" value="CAP-Gly_domain"/>
</dbReference>
<dbReference type="SMART" id="SM01052">
    <property type="entry name" value="CAP_GLY"/>
    <property type="match status" value="1"/>
</dbReference>
<gene>
    <name evidence="2" type="ORF">RFI_20563</name>
</gene>
<dbReference type="AlphaFoldDB" id="X6MS01"/>
<name>X6MS01_RETFI</name>
<accession>X6MS01</accession>
<sequence>MYKIDPYNTEVTEGDVVLLSSQAIGIIRTVLETAQLVGIELTDPLGNSDGKVFCVLGFVWYGCEQGEKNKRKGYNGIVYFHCKPKCGIFVRSNEIVRLITPEELLKKIILLNRQMAQLHQANPNTTSMDNTIQKDSIDVALEQKMTDMQKEVENLQAQVRK</sequence>
<proteinExistence type="predicted"/>
<dbReference type="Gene3D" id="2.30.30.190">
    <property type="entry name" value="CAP Gly-rich-like domain"/>
    <property type="match status" value="1"/>
</dbReference>
<evidence type="ECO:0000313" key="2">
    <source>
        <dbReference type="EMBL" id="ETO16778.1"/>
    </source>
</evidence>
<dbReference type="InterPro" id="IPR036859">
    <property type="entry name" value="CAP-Gly_dom_sf"/>
</dbReference>
<organism evidence="2 3">
    <name type="scientific">Reticulomyxa filosa</name>
    <dbReference type="NCBI Taxonomy" id="46433"/>
    <lineage>
        <taxon>Eukaryota</taxon>
        <taxon>Sar</taxon>
        <taxon>Rhizaria</taxon>
        <taxon>Retaria</taxon>
        <taxon>Foraminifera</taxon>
        <taxon>Monothalamids</taxon>
        <taxon>Reticulomyxidae</taxon>
        <taxon>Reticulomyxa</taxon>
    </lineage>
</organism>
<dbReference type="EMBL" id="ASPP01017839">
    <property type="protein sequence ID" value="ETO16778.1"/>
    <property type="molecule type" value="Genomic_DNA"/>
</dbReference>
<dbReference type="SUPFAM" id="SSF74924">
    <property type="entry name" value="Cap-Gly domain"/>
    <property type="match status" value="1"/>
</dbReference>
<dbReference type="OrthoDB" id="2130750at2759"/>
<reference evidence="2 3" key="1">
    <citation type="journal article" date="2013" name="Curr. Biol.">
        <title>The Genome of the Foraminiferan Reticulomyxa filosa.</title>
        <authorList>
            <person name="Glockner G."/>
            <person name="Hulsmann N."/>
            <person name="Schleicher M."/>
            <person name="Noegel A.A."/>
            <person name="Eichinger L."/>
            <person name="Gallinger C."/>
            <person name="Pawlowski J."/>
            <person name="Sierra R."/>
            <person name="Euteneuer U."/>
            <person name="Pillet L."/>
            <person name="Moustafa A."/>
            <person name="Platzer M."/>
            <person name="Groth M."/>
            <person name="Szafranski K."/>
            <person name="Schliwa M."/>
        </authorList>
    </citation>
    <scope>NUCLEOTIDE SEQUENCE [LARGE SCALE GENOMIC DNA]</scope>
</reference>
<evidence type="ECO:0000259" key="1">
    <source>
        <dbReference type="SMART" id="SM01052"/>
    </source>
</evidence>
<evidence type="ECO:0000313" key="3">
    <source>
        <dbReference type="Proteomes" id="UP000023152"/>
    </source>
</evidence>
<comment type="caution">
    <text evidence="2">The sequence shown here is derived from an EMBL/GenBank/DDBJ whole genome shotgun (WGS) entry which is preliminary data.</text>
</comment>
<feature type="non-terminal residue" evidence="2">
    <location>
        <position position="161"/>
    </location>
</feature>
<keyword evidence="3" id="KW-1185">Reference proteome</keyword>